<evidence type="ECO:0000313" key="3">
    <source>
        <dbReference type="Proteomes" id="UP000199393"/>
    </source>
</evidence>
<name>A0A1C3N3W8_9ACTN</name>
<accession>A0A1C3N3W8</accession>
<dbReference type="AlphaFoldDB" id="A0A1C3N3W8"/>
<dbReference type="InterPro" id="IPR000182">
    <property type="entry name" value="GNAT_dom"/>
</dbReference>
<keyword evidence="2" id="KW-0808">Transferase</keyword>
<evidence type="ECO:0000313" key="2">
    <source>
        <dbReference type="EMBL" id="SBV27281.1"/>
    </source>
</evidence>
<protein>
    <submittedName>
        <fullName evidence="2">Diamine N-acetyltransferase</fullName>
    </submittedName>
</protein>
<dbReference type="Pfam" id="PF00583">
    <property type="entry name" value="Acetyltransf_1"/>
    <property type="match status" value="1"/>
</dbReference>
<proteinExistence type="predicted"/>
<gene>
    <name evidence="2" type="ORF">GA0070620_2789</name>
</gene>
<feature type="domain" description="N-acetyltransferase" evidence="1">
    <location>
        <begin position="14"/>
        <end position="157"/>
    </location>
</feature>
<dbReference type="Gene3D" id="3.40.630.30">
    <property type="match status" value="1"/>
</dbReference>
<dbReference type="Proteomes" id="UP000199393">
    <property type="component" value="Chromosome I"/>
</dbReference>
<keyword evidence="3" id="KW-1185">Reference proteome</keyword>
<sequence>MIDAAHHDRAGRRVTLRPVDDDNWRAVADVAPRDDQRAWVAALAARYLLLTSREDVWTSLAVYADETVVGHVMWGVDDDGSHWIGGMVIDAAEQGRGIGAATVSTLAGWLAAREGNPPVRLSYHPENAAAAALYMALGFHPTGEVDDDEVIAELTTPPPPPPTQPR</sequence>
<dbReference type="EMBL" id="LT598496">
    <property type="protein sequence ID" value="SBV27281.1"/>
    <property type="molecule type" value="Genomic_DNA"/>
</dbReference>
<dbReference type="CDD" id="cd04301">
    <property type="entry name" value="NAT_SF"/>
    <property type="match status" value="1"/>
</dbReference>
<dbReference type="OrthoDB" id="3526335at2"/>
<dbReference type="PANTHER" id="PTHR43617">
    <property type="entry name" value="L-AMINO ACID N-ACETYLTRANSFERASE"/>
    <property type="match status" value="1"/>
</dbReference>
<dbReference type="InterPro" id="IPR016181">
    <property type="entry name" value="Acyl_CoA_acyltransferase"/>
</dbReference>
<reference evidence="3" key="1">
    <citation type="submission" date="2016-06" db="EMBL/GenBank/DDBJ databases">
        <authorList>
            <person name="Varghese N."/>
        </authorList>
    </citation>
    <scope>NUCLEOTIDE SEQUENCE [LARGE SCALE GENOMIC DNA]</scope>
    <source>
        <strain evidence="3">DSM 45344</strain>
    </source>
</reference>
<dbReference type="InterPro" id="IPR050276">
    <property type="entry name" value="MshD_Acetyltransferase"/>
</dbReference>
<dbReference type="PROSITE" id="PS51186">
    <property type="entry name" value="GNAT"/>
    <property type="match status" value="1"/>
</dbReference>
<organism evidence="2 3">
    <name type="scientific">Micromonospora krabiensis</name>
    <dbReference type="NCBI Taxonomy" id="307121"/>
    <lineage>
        <taxon>Bacteria</taxon>
        <taxon>Bacillati</taxon>
        <taxon>Actinomycetota</taxon>
        <taxon>Actinomycetes</taxon>
        <taxon>Micromonosporales</taxon>
        <taxon>Micromonosporaceae</taxon>
        <taxon>Micromonospora</taxon>
    </lineage>
</organism>
<dbReference type="PATRIC" id="fig|307121.4.peg.2857"/>
<dbReference type="RefSeq" id="WP_091590880.1">
    <property type="nucleotide sequence ID" value="NZ_JBHRWG010000005.1"/>
</dbReference>
<evidence type="ECO:0000259" key="1">
    <source>
        <dbReference type="PROSITE" id="PS51186"/>
    </source>
</evidence>
<dbReference type="STRING" id="307121.GA0070620_2789"/>
<dbReference type="GO" id="GO:0016747">
    <property type="term" value="F:acyltransferase activity, transferring groups other than amino-acyl groups"/>
    <property type="evidence" value="ECO:0007669"/>
    <property type="project" value="InterPro"/>
</dbReference>
<dbReference type="SUPFAM" id="SSF55729">
    <property type="entry name" value="Acyl-CoA N-acyltransferases (Nat)"/>
    <property type="match status" value="1"/>
</dbReference>